<name>A0ABT3FUZ9_9BACT</name>
<evidence type="ECO:0000313" key="2">
    <source>
        <dbReference type="EMBL" id="MCW1887418.1"/>
    </source>
</evidence>
<dbReference type="Proteomes" id="UP001207930">
    <property type="component" value="Unassembled WGS sequence"/>
</dbReference>
<accession>A0ABT3FUZ9</accession>
<dbReference type="InterPro" id="IPR010718">
    <property type="entry name" value="DUF1294"/>
</dbReference>
<organism evidence="2 3">
    <name type="scientific">Luteolibacter flavescens</name>
    <dbReference type="NCBI Taxonomy" id="1859460"/>
    <lineage>
        <taxon>Bacteria</taxon>
        <taxon>Pseudomonadati</taxon>
        <taxon>Verrucomicrobiota</taxon>
        <taxon>Verrucomicrobiia</taxon>
        <taxon>Verrucomicrobiales</taxon>
        <taxon>Verrucomicrobiaceae</taxon>
        <taxon>Luteolibacter</taxon>
    </lineage>
</organism>
<evidence type="ECO:0000256" key="1">
    <source>
        <dbReference type="SAM" id="Phobius"/>
    </source>
</evidence>
<keyword evidence="1" id="KW-0472">Membrane</keyword>
<sequence>MNGSPSNQASTSGGGELTGKLVQWDDAKGFGWVEHEGKQAFAHIKEFTTRQRRPRKGDEVIYRLGMDAQGRACAKGISLKVTGGRIGVGAWILLGVLLVLPLFSSEYLPVPKWVVPAWLIVASAIAWHLYRSDKDRAGQNQWRIPEAELHLISLLGGWPGAFLAQRRLRHKTRKPWFQFIFILTIALHQVAAVEVILGGAFSRRIWMEISEAIR</sequence>
<keyword evidence="1" id="KW-0812">Transmembrane</keyword>
<keyword evidence="3" id="KW-1185">Reference proteome</keyword>
<reference evidence="2 3" key="1">
    <citation type="submission" date="2022-10" db="EMBL/GenBank/DDBJ databases">
        <title>Luteolibacter flavescens strain MCCC 1K03193, whole genome shotgun sequencing project.</title>
        <authorList>
            <person name="Zhao G."/>
            <person name="Shen L."/>
        </authorList>
    </citation>
    <scope>NUCLEOTIDE SEQUENCE [LARGE SCALE GENOMIC DNA]</scope>
    <source>
        <strain evidence="2 3">MCCC 1K03193</strain>
    </source>
</reference>
<dbReference type="InterPro" id="IPR012340">
    <property type="entry name" value="NA-bd_OB-fold"/>
</dbReference>
<dbReference type="EMBL" id="JAPDDS010000017">
    <property type="protein sequence ID" value="MCW1887418.1"/>
    <property type="molecule type" value="Genomic_DNA"/>
</dbReference>
<protein>
    <submittedName>
        <fullName evidence="2">DUF1294 domain-containing protein</fullName>
    </submittedName>
</protein>
<dbReference type="Pfam" id="PF06961">
    <property type="entry name" value="DUF1294"/>
    <property type="match status" value="1"/>
</dbReference>
<proteinExistence type="predicted"/>
<comment type="caution">
    <text evidence="2">The sequence shown here is derived from an EMBL/GenBank/DDBJ whole genome shotgun (WGS) entry which is preliminary data.</text>
</comment>
<evidence type="ECO:0000313" key="3">
    <source>
        <dbReference type="Proteomes" id="UP001207930"/>
    </source>
</evidence>
<dbReference type="RefSeq" id="WP_264503373.1">
    <property type="nucleotide sequence ID" value="NZ_JAPDDS010000017.1"/>
</dbReference>
<keyword evidence="1" id="KW-1133">Transmembrane helix</keyword>
<dbReference type="SUPFAM" id="SSF50249">
    <property type="entry name" value="Nucleic acid-binding proteins"/>
    <property type="match status" value="1"/>
</dbReference>
<dbReference type="Gene3D" id="2.40.50.140">
    <property type="entry name" value="Nucleic acid-binding proteins"/>
    <property type="match status" value="1"/>
</dbReference>
<gene>
    <name evidence="2" type="ORF">OKA04_21960</name>
</gene>
<feature type="transmembrane region" description="Helical" evidence="1">
    <location>
        <begin position="110"/>
        <end position="130"/>
    </location>
</feature>
<feature type="transmembrane region" description="Helical" evidence="1">
    <location>
        <begin position="86"/>
        <end position="104"/>
    </location>
</feature>
<feature type="transmembrane region" description="Helical" evidence="1">
    <location>
        <begin position="176"/>
        <end position="201"/>
    </location>
</feature>